<reference evidence="8" key="1">
    <citation type="submission" date="2019-08" db="EMBL/GenBank/DDBJ databases">
        <title>The improved chromosome-level genome for the pearl oyster Pinctada fucata martensii using PacBio sequencing and Hi-C.</title>
        <authorList>
            <person name="Zheng Z."/>
        </authorList>
    </citation>
    <scope>NUCLEOTIDE SEQUENCE</scope>
    <source>
        <strain evidence="8">ZZ-2019</strain>
        <tissue evidence="8">Adductor muscle</tissue>
    </source>
</reference>
<proteinExistence type="inferred from homology"/>
<dbReference type="Pfam" id="PF10277">
    <property type="entry name" value="Frag1"/>
    <property type="match status" value="1"/>
</dbReference>
<accession>A0AA89C725</accession>
<feature type="transmembrane region" description="Helical" evidence="6">
    <location>
        <begin position="55"/>
        <end position="74"/>
    </location>
</feature>
<feature type="non-terminal residue" evidence="8">
    <location>
        <position position="1"/>
    </location>
</feature>
<name>A0AA89C725_PINIB</name>
<feature type="transmembrane region" description="Helical" evidence="6">
    <location>
        <begin position="12"/>
        <end position="34"/>
    </location>
</feature>
<sequence length="148" mass="16729">SKTGTDVPERGVFTAMVTITALAMAMNAEIRFQYVRLVMGQMSLTPKEKRRWMSANSWALYLSIVAAIGLLLVASFQVDVMNVPHYLGAFCTFVFGVIACWIHCAITYKLYKEERVTEYIVTSIFQIIISFISSVLFFTCILENSNDE</sequence>
<dbReference type="PANTHER" id="PTHR21324:SF2">
    <property type="entry name" value="EG:22E5.9 PROTEIN"/>
    <property type="match status" value="1"/>
</dbReference>
<comment type="caution">
    <text evidence="8">The sequence shown here is derived from an EMBL/GenBank/DDBJ whole genome shotgun (WGS) entry which is preliminary data.</text>
</comment>
<keyword evidence="9" id="KW-1185">Reference proteome</keyword>
<evidence type="ECO:0000256" key="4">
    <source>
        <dbReference type="ARBA" id="ARBA00022989"/>
    </source>
</evidence>
<dbReference type="GO" id="GO:0012505">
    <property type="term" value="C:endomembrane system"/>
    <property type="evidence" value="ECO:0007669"/>
    <property type="project" value="UniProtKB-SubCell"/>
</dbReference>
<evidence type="ECO:0000256" key="5">
    <source>
        <dbReference type="ARBA" id="ARBA00023136"/>
    </source>
</evidence>
<gene>
    <name evidence="8" type="ORF">FSP39_008953</name>
</gene>
<dbReference type="Proteomes" id="UP001186944">
    <property type="component" value="Unassembled WGS sequence"/>
</dbReference>
<evidence type="ECO:0000256" key="3">
    <source>
        <dbReference type="ARBA" id="ARBA00022692"/>
    </source>
</evidence>
<dbReference type="AlphaFoldDB" id="A0AA89C725"/>
<feature type="transmembrane region" description="Helical" evidence="6">
    <location>
        <begin position="86"/>
        <end position="108"/>
    </location>
</feature>
<evidence type="ECO:0000256" key="2">
    <source>
        <dbReference type="ARBA" id="ARBA00006565"/>
    </source>
</evidence>
<keyword evidence="5 6" id="KW-0472">Membrane</keyword>
<keyword evidence="3 6" id="KW-0812">Transmembrane</keyword>
<dbReference type="InterPro" id="IPR050911">
    <property type="entry name" value="DRAM/TMEM150_Autophagy_Mod"/>
</dbReference>
<dbReference type="EMBL" id="VSWD01000005">
    <property type="protein sequence ID" value="KAK3102123.1"/>
    <property type="molecule type" value="Genomic_DNA"/>
</dbReference>
<comment type="similarity">
    <text evidence="2">Belongs to the DRAM/TMEM150 family.</text>
</comment>
<dbReference type="InterPro" id="IPR019402">
    <property type="entry name" value="CWH43_N"/>
</dbReference>
<comment type="subcellular location">
    <subcellularLocation>
        <location evidence="1">Endomembrane system</location>
        <topology evidence="1">Multi-pass membrane protein</topology>
    </subcellularLocation>
</comment>
<evidence type="ECO:0000313" key="9">
    <source>
        <dbReference type="Proteomes" id="UP001186944"/>
    </source>
</evidence>
<evidence type="ECO:0000313" key="8">
    <source>
        <dbReference type="EMBL" id="KAK3102123.1"/>
    </source>
</evidence>
<protein>
    <recommendedName>
        <fullName evidence="7">CWH43-like N-terminal domain-containing protein</fullName>
    </recommendedName>
</protein>
<organism evidence="8 9">
    <name type="scientific">Pinctada imbricata</name>
    <name type="common">Atlantic pearl-oyster</name>
    <name type="synonym">Pinctada martensii</name>
    <dbReference type="NCBI Taxonomy" id="66713"/>
    <lineage>
        <taxon>Eukaryota</taxon>
        <taxon>Metazoa</taxon>
        <taxon>Spiralia</taxon>
        <taxon>Lophotrochozoa</taxon>
        <taxon>Mollusca</taxon>
        <taxon>Bivalvia</taxon>
        <taxon>Autobranchia</taxon>
        <taxon>Pteriomorphia</taxon>
        <taxon>Pterioida</taxon>
        <taxon>Pterioidea</taxon>
        <taxon>Pteriidae</taxon>
        <taxon>Pinctada</taxon>
    </lineage>
</organism>
<evidence type="ECO:0000259" key="7">
    <source>
        <dbReference type="Pfam" id="PF10277"/>
    </source>
</evidence>
<feature type="transmembrane region" description="Helical" evidence="6">
    <location>
        <begin position="120"/>
        <end position="142"/>
    </location>
</feature>
<dbReference type="PANTHER" id="PTHR21324">
    <property type="entry name" value="FASTING-INDUCIBLE INTEGRAL MEMBRANE PROTEIN TM6P1-RELATED"/>
    <property type="match status" value="1"/>
</dbReference>
<feature type="domain" description="CWH43-like N-terminal" evidence="7">
    <location>
        <begin position="1"/>
        <end position="140"/>
    </location>
</feature>
<evidence type="ECO:0000256" key="6">
    <source>
        <dbReference type="SAM" id="Phobius"/>
    </source>
</evidence>
<evidence type="ECO:0000256" key="1">
    <source>
        <dbReference type="ARBA" id="ARBA00004127"/>
    </source>
</evidence>
<keyword evidence="4 6" id="KW-1133">Transmembrane helix</keyword>